<evidence type="ECO:0000256" key="1">
    <source>
        <dbReference type="ARBA" id="ARBA00009313"/>
    </source>
</evidence>
<feature type="compositionally biased region" description="Low complexity" evidence="2">
    <location>
        <begin position="127"/>
        <end position="148"/>
    </location>
</feature>
<keyword evidence="5" id="KW-1185">Reference proteome</keyword>
<protein>
    <submittedName>
        <fullName evidence="4">NF-kappa-B-activating protein</fullName>
    </submittedName>
</protein>
<dbReference type="EMBL" id="JYDS01000309">
    <property type="protein sequence ID" value="KRZ15622.1"/>
    <property type="molecule type" value="Genomic_DNA"/>
</dbReference>
<feature type="region of interest" description="Disordered" evidence="2">
    <location>
        <begin position="302"/>
        <end position="362"/>
    </location>
</feature>
<dbReference type="GO" id="GO:0010468">
    <property type="term" value="P:regulation of gene expression"/>
    <property type="evidence" value="ECO:0007669"/>
    <property type="project" value="TreeGrafter"/>
</dbReference>
<dbReference type="Pfam" id="PF06047">
    <property type="entry name" value="Nkap_C"/>
    <property type="match status" value="2"/>
</dbReference>
<name>A0A0V1HYR3_TRIPS</name>
<feature type="domain" description="NF-kappa-B-activating protein C-terminal" evidence="3">
    <location>
        <begin position="367"/>
        <end position="400"/>
    </location>
</feature>
<gene>
    <name evidence="4" type="primary">Nkap</name>
    <name evidence="4" type="ORF">T4B_4480</name>
</gene>
<comment type="similarity">
    <text evidence="1">Belongs to the NKAP family.</text>
</comment>
<evidence type="ECO:0000313" key="4">
    <source>
        <dbReference type="EMBL" id="KRZ15622.1"/>
    </source>
</evidence>
<proteinExistence type="inferred from homology"/>
<dbReference type="GO" id="GO:0003682">
    <property type="term" value="F:chromatin binding"/>
    <property type="evidence" value="ECO:0007669"/>
    <property type="project" value="InterPro"/>
</dbReference>
<evidence type="ECO:0000259" key="3">
    <source>
        <dbReference type="Pfam" id="PF06047"/>
    </source>
</evidence>
<dbReference type="InterPro" id="IPR040466">
    <property type="entry name" value="NKAP"/>
</dbReference>
<feature type="compositionally biased region" description="Polar residues" evidence="2">
    <location>
        <begin position="234"/>
        <end position="247"/>
    </location>
</feature>
<feature type="compositionally biased region" description="Basic residues" evidence="2">
    <location>
        <begin position="304"/>
        <end position="314"/>
    </location>
</feature>
<feature type="compositionally biased region" description="Basic and acidic residues" evidence="2">
    <location>
        <begin position="327"/>
        <end position="344"/>
    </location>
</feature>
<feature type="compositionally biased region" description="Basic and acidic residues" evidence="2">
    <location>
        <begin position="160"/>
        <end position="174"/>
    </location>
</feature>
<feature type="domain" description="NF-kappa-B-activating protein C-terminal" evidence="3">
    <location>
        <begin position="401"/>
        <end position="448"/>
    </location>
</feature>
<feature type="region of interest" description="Disordered" evidence="2">
    <location>
        <begin position="123"/>
        <end position="250"/>
    </location>
</feature>
<dbReference type="PANTHER" id="PTHR13087">
    <property type="entry name" value="NF-KAPPA B ACTIVATING PROTEIN"/>
    <property type="match status" value="1"/>
</dbReference>
<sequence>MLILSVCDYFYLLDLVLSAKTLTVCTYVFGQTYLDLKLVYNMTNKQIDVNGDVRSASYFFRPAGSVLPMLTRKPLLRTVSAFVRPKSPPFFAELQSLYFDANVRNSAFPELISSRCFTGMSKKRGRLSSSRSSSCSSRSSSASRSSSPSDRHRRKRSPKRYYERSWDSGKYREKSPRRRSRSSSRDRRYKYRSSSRKDEKKYYNRRSESESRDSEPSRCHGRNRSPNPERYPSPASSYFKNMSSSRKPTFLDLSNLPRRIKDRIKIAEEGVPEIWNSSPVIHDLNSYGEEAEIVKGVVVEPETKKKKKKHRRPKHSDSDENDVEWIEVTKESLMNKKENKSKSSDEEDVVGPLPSTSDAGGDIAKRVDYGRNLLPGEGAAMAAYVAEGKRIPRRGEIGLTHRRMEATRLRKENQIYSAEEKRMLSMFSKEERSKKENIILSQFRELIAKKMERS</sequence>
<dbReference type="GO" id="GO:0005634">
    <property type="term" value="C:nucleus"/>
    <property type="evidence" value="ECO:0007669"/>
    <property type="project" value="TreeGrafter"/>
</dbReference>
<dbReference type="InterPro" id="IPR009269">
    <property type="entry name" value="NKAP_C"/>
</dbReference>
<dbReference type="PANTHER" id="PTHR13087:SF0">
    <property type="entry name" value="NFKB ACTIVATING PROTEIN LIKE"/>
    <property type="match status" value="1"/>
</dbReference>
<accession>A0A0V1HYR3</accession>
<evidence type="ECO:0000256" key="2">
    <source>
        <dbReference type="SAM" id="MobiDB-lite"/>
    </source>
</evidence>
<reference evidence="4 5" key="1">
    <citation type="submission" date="2015-01" db="EMBL/GenBank/DDBJ databases">
        <title>Evolution of Trichinella species and genotypes.</title>
        <authorList>
            <person name="Korhonen P.K."/>
            <person name="Edoardo P."/>
            <person name="Giuseppe L.R."/>
            <person name="Gasser R.B."/>
        </authorList>
    </citation>
    <scope>NUCLEOTIDE SEQUENCE [LARGE SCALE GENOMIC DNA]</scope>
    <source>
        <strain evidence="4">ISS588</strain>
    </source>
</reference>
<comment type="caution">
    <text evidence="4">The sequence shown here is derived from an EMBL/GenBank/DDBJ whole genome shotgun (WGS) entry which is preliminary data.</text>
</comment>
<evidence type="ECO:0000313" key="5">
    <source>
        <dbReference type="Proteomes" id="UP000054805"/>
    </source>
</evidence>
<feature type="compositionally biased region" description="Basic residues" evidence="2">
    <location>
        <begin position="175"/>
        <end position="194"/>
    </location>
</feature>
<feature type="compositionally biased region" description="Basic and acidic residues" evidence="2">
    <location>
        <begin position="195"/>
        <end position="218"/>
    </location>
</feature>
<organism evidence="4 5">
    <name type="scientific">Trichinella pseudospiralis</name>
    <name type="common">Parasitic roundworm</name>
    <dbReference type="NCBI Taxonomy" id="6337"/>
    <lineage>
        <taxon>Eukaryota</taxon>
        <taxon>Metazoa</taxon>
        <taxon>Ecdysozoa</taxon>
        <taxon>Nematoda</taxon>
        <taxon>Enoplea</taxon>
        <taxon>Dorylaimia</taxon>
        <taxon>Trichinellida</taxon>
        <taxon>Trichinellidae</taxon>
        <taxon>Trichinella</taxon>
    </lineage>
</organism>
<dbReference type="Proteomes" id="UP000054805">
    <property type="component" value="Unassembled WGS sequence"/>
</dbReference>
<dbReference type="AlphaFoldDB" id="A0A0V1HYR3"/>